<evidence type="ECO:0000259" key="3">
    <source>
        <dbReference type="PROSITE" id="PS51635"/>
    </source>
</evidence>
<evidence type="ECO:0000313" key="5">
    <source>
        <dbReference type="Proteomes" id="UP001595947"/>
    </source>
</evidence>
<protein>
    <submittedName>
        <fullName evidence="4">Patatin-like phospholipase family protein</fullName>
    </submittedName>
</protein>
<dbReference type="InterPro" id="IPR002641">
    <property type="entry name" value="PNPLA_dom"/>
</dbReference>
<dbReference type="PROSITE" id="PS51635">
    <property type="entry name" value="PNPLA"/>
    <property type="match status" value="1"/>
</dbReference>
<evidence type="ECO:0000256" key="2">
    <source>
        <dbReference type="PROSITE-ProRule" id="PRU01161"/>
    </source>
</evidence>
<dbReference type="EMBL" id="JBHSIV010000004">
    <property type="protein sequence ID" value="MFC5061576.1"/>
    <property type="molecule type" value="Genomic_DNA"/>
</dbReference>
<dbReference type="SUPFAM" id="SSF52151">
    <property type="entry name" value="FabD/lysophospholipase-like"/>
    <property type="match status" value="1"/>
</dbReference>
<feature type="active site" description="Proton acceptor" evidence="2">
    <location>
        <position position="157"/>
    </location>
</feature>
<sequence length="495" mass="54626">MRSLLLAGGGLKVAFQAGVLQVWLEEAGLEFDHYDACSGGAFNLALLCDGKSGLQIADLWRQMRPLDGVSFDWRGILSGRSLVTMDAYRDTVFPSWDLDWDRIRASTVEATFTAHDRTLGQRRVFTAAEMTEDKLVATLSQAVWFPPVPIGTNLYTDAVFDTDANIDEAIERGATEIWVIWTVSRRPEWMPGVLAQFFHALEVSANGTLAADLERIRWNNENGAVLFGRQVNVKVLRAEVPIHYLALVNGDRLHRGVEQGVRAGRNWCDDHGIPFTPVDRSHYYDSEVELRFSDHLTGRLRGRQAEASLRLTVADSGEFVNARRQRLAVSGTVACSILDGIATVEHGYADILVDVVGPRQIVEDRGVIEEDDGVNPTCKRMVYVLHLRTPHTGRALTLIGIKNVSSDSVWEAVRDAMKLQCRVMDGWVGPDDGGDPIATGLLWMTARDVASQFVTARASGPSLKAELGGLARYGALFAGSLWDVAARKLITYSPF</sequence>
<reference evidence="5" key="1">
    <citation type="journal article" date="2019" name="Int. J. Syst. Evol. Microbiol.">
        <title>The Global Catalogue of Microorganisms (GCM) 10K type strain sequencing project: providing services to taxonomists for standard genome sequencing and annotation.</title>
        <authorList>
            <consortium name="The Broad Institute Genomics Platform"/>
            <consortium name="The Broad Institute Genome Sequencing Center for Infectious Disease"/>
            <person name="Wu L."/>
            <person name="Ma J."/>
        </authorList>
    </citation>
    <scope>NUCLEOTIDE SEQUENCE [LARGE SCALE GENOMIC DNA]</scope>
    <source>
        <strain evidence="5">CGMCC 4.7093</strain>
    </source>
</reference>
<evidence type="ECO:0000313" key="4">
    <source>
        <dbReference type="EMBL" id="MFC5061576.1"/>
    </source>
</evidence>
<accession>A0ABV9YG25</accession>
<proteinExistence type="predicted"/>
<keyword evidence="5" id="KW-1185">Reference proteome</keyword>
<comment type="caution">
    <text evidence="2">Lacks conserved residue(s) required for the propagation of feature annotation.</text>
</comment>
<feature type="active site" description="Nucleophile" evidence="2">
    <location>
        <position position="38"/>
    </location>
</feature>
<keyword evidence="2" id="KW-0378">Hydrolase</keyword>
<comment type="caution">
    <text evidence="4">The sequence shown here is derived from an EMBL/GenBank/DDBJ whole genome shotgun (WGS) entry which is preliminary data.</text>
</comment>
<keyword evidence="2" id="KW-0442">Lipid degradation</keyword>
<gene>
    <name evidence="4" type="ORF">ACFPBZ_05115</name>
</gene>
<keyword evidence="1 2" id="KW-0443">Lipid metabolism</keyword>
<name>A0ABV9YG25_9PSEU</name>
<feature type="domain" description="PNPLA" evidence="3">
    <location>
        <begin position="4"/>
        <end position="170"/>
    </location>
</feature>
<dbReference type="Gene3D" id="3.40.1090.10">
    <property type="entry name" value="Cytosolic phospholipase A2 catalytic domain"/>
    <property type="match status" value="1"/>
</dbReference>
<dbReference type="InterPro" id="IPR016035">
    <property type="entry name" value="Acyl_Trfase/lysoPLipase"/>
</dbReference>
<dbReference type="Pfam" id="PF01734">
    <property type="entry name" value="Patatin"/>
    <property type="match status" value="1"/>
</dbReference>
<organism evidence="4 5">
    <name type="scientific">Actinomycetospora atypica</name>
    <dbReference type="NCBI Taxonomy" id="1290095"/>
    <lineage>
        <taxon>Bacteria</taxon>
        <taxon>Bacillati</taxon>
        <taxon>Actinomycetota</taxon>
        <taxon>Actinomycetes</taxon>
        <taxon>Pseudonocardiales</taxon>
        <taxon>Pseudonocardiaceae</taxon>
        <taxon>Actinomycetospora</taxon>
    </lineage>
</organism>
<dbReference type="Proteomes" id="UP001595947">
    <property type="component" value="Unassembled WGS sequence"/>
</dbReference>
<evidence type="ECO:0000256" key="1">
    <source>
        <dbReference type="ARBA" id="ARBA00023098"/>
    </source>
</evidence>